<dbReference type="PANTHER" id="PTHR12039:SF0">
    <property type="entry name" value="NICOTINAMIDE-NUCLEOTIDE ADENYLYLTRANSFERASE"/>
    <property type="match status" value="1"/>
</dbReference>
<name>A0AB35U4P9_9FIRM</name>
<evidence type="ECO:0000256" key="3">
    <source>
        <dbReference type="ARBA" id="ARBA00012389"/>
    </source>
</evidence>
<dbReference type="AlphaFoldDB" id="A0AB35U4P9"/>
<dbReference type="GO" id="GO:0005524">
    <property type="term" value="F:ATP binding"/>
    <property type="evidence" value="ECO:0007669"/>
    <property type="project" value="UniProtKB-KW"/>
</dbReference>
<organism evidence="12 13">
    <name type="scientific">Grylomicrobium aquisgranensis</name>
    <dbReference type="NCBI Taxonomy" id="2926318"/>
    <lineage>
        <taxon>Bacteria</taxon>
        <taxon>Bacillati</taxon>
        <taxon>Bacillota</taxon>
        <taxon>Erysipelotrichia</taxon>
        <taxon>Erysipelotrichales</taxon>
        <taxon>Erysipelotrichaceae</taxon>
        <taxon>Grylomicrobium</taxon>
    </lineage>
</organism>
<proteinExistence type="predicted"/>
<dbReference type="SUPFAM" id="SSF52374">
    <property type="entry name" value="Nucleotidylyl transferase"/>
    <property type="match status" value="1"/>
</dbReference>
<comment type="caution">
    <text evidence="12">The sequence shown here is derived from an EMBL/GenBank/DDBJ whole genome shotgun (WGS) entry which is preliminary data.</text>
</comment>
<comment type="catalytic activity">
    <reaction evidence="10">
        <text>nicotinate beta-D-ribonucleotide + ATP + H(+) = deamido-NAD(+) + diphosphate</text>
        <dbReference type="Rhea" id="RHEA:22860"/>
        <dbReference type="ChEBI" id="CHEBI:15378"/>
        <dbReference type="ChEBI" id="CHEBI:30616"/>
        <dbReference type="ChEBI" id="CHEBI:33019"/>
        <dbReference type="ChEBI" id="CHEBI:57502"/>
        <dbReference type="ChEBI" id="CHEBI:58437"/>
        <dbReference type="EC" id="2.7.7.18"/>
    </reaction>
</comment>
<dbReference type="InterPro" id="IPR014729">
    <property type="entry name" value="Rossmann-like_a/b/a_fold"/>
</dbReference>
<evidence type="ECO:0000256" key="7">
    <source>
        <dbReference type="ARBA" id="ARBA00022741"/>
    </source>
</evidence>
<dbReference type="Pfam" id="PF01467">
    <property type="entry name" value="CTP_transf_like"/>
    <property type="match status" value="1"/>
</dbReference>
<dbReference type="InterPro" id="IPR005248">
    <property type="entry name" value="NadD/NMNAT"/>
</dbReference>
<dbReference type="InterPro" id="IPR004821">
    <property type="entry name" value="Cyt_trans-like"/>
</dbReference>
<dbReference type="RefSeq" id="WP_277007357.1">
    <property type="nucleotide sequence ID" value="NZ_JALBUR010000007.1"/>
</dbReference>
<evidence type="ECO:0000259" key="11">
    <source>
        <dbReference type="Pfam" id="PF01467"/>
    </source>
</evidence>
<dbReference type="CDD" id="cd02165">
    <property type="entry name" value="NMNAT"/>
    <property type="match status" value="1"/>
</dbReference>
<dbReference type="EMBL" id="JALBUR010000007">
    <property type="protein sequence ID" value="MDX8419317.1"/>
    <property type="molecule type" value="Genomic_DNA"/>
</dbReference>
<evidence type="ECO:0000256" key="2">
    <source>
        <dbReference type="ARBA" id="ARBA00005019"/>
    </source>
</evidence>
<evidence type="ECO:0000256" key="5">
    <source>
        <dbReference type="ARBA" id="ARBA00022679"/>
    </source>
</evidence>
<evidence type="ECO:0000256" key="4">
    <source>
        <dbReference type="ARBA" id="ARBA00022642"/>
    </source>
</evidence>
<keyword evidence="9" id="KW-0520">NAD</keyword>
<accession>A0AB35U4P9</accession>
<evidence type="ECO:0000256" key="9">
    <source>
        <dbReference type="ARBA" id="ARBA00023027"/>
    </source>
</evidence>
<dbReference type="GO" id="GO:0009435">
    <property type="term" value="P:NAD+ biosynthetic process"/>
    <property type="evidence" value="ECO:0007669"/>
    <property type="project" value="InterPro"/>
</dbReference>
<dbReference type="NCBIfam" id="TIGR00482">
    <property type="entry name" value="nicotinate (nicotinamide) nucleotide adenylyltransferase"/>
    <property type="match status" value="1"/>
</dbReference>
<dbReference type="EC" id="2.7.7.18" evidence="3"/>
<dbReference type="GO" id="GO:0004515">
    <property type="term" value="F:nicotinate-nucleotide adenylyltransferase activity"/>
    <property type="evidence" value="ECO:0007669"/>
    <property type="project" value="UniProtKB-EC"/>
</dbReference>
<gene>
    <name evidence="12" type="primary">nadD</name>
    <name evidence="12" type="ORF">MOZ60_04320</name>
</gene>
<evidence type="ECO:0000313" key="12">
    <source>
        <dbReference type="EMBL" id="MDX8419317.1"/>
    </source>
</evidence>
<keyword evidence="8" id="KW-0067">ATP-binding</keyword>
<protein>
    <recommendedName>
        <fullName evidence="3">nicotinate-nucleotide adenylyltransferase</fullName>
        <ecNumber evidence="3">2.7.7.18</ecNumber>
    </recommendedName>
</protein>
<keyword evidence="7" id="KW-0547">Nucleotide-binding</keyword>
<evidence type="ECO:0000313" key="13">
    <source>
        <dbReference type="Proteomes" id="UP001286174"/>
    </source>
</evidence>
<dbReference type="Gene3D" id="3.40.50.620">
    <property type="entry name" value="HUPs"/>
    <property type="match status" value="1"/>
</dbReference>
<reference evidence="12 13" key="1">
    <citation type="submission" date="2022-03" db="EMBL/GenBank/DDBJ databases">
        <title>Novel taxa within the pig intestine.</title>
        <authorList>
            <person name="Wylensek D."/>
            <person name="Bishof K."/>
            <person name="Afrizal A."/>
            <person name="Clavel T."/>
        </authorList>
    </citation>
    <scope>NUCLEOTIDE SEQUENCE [LARGE SCALE GENOMIC DNA]</scope>
    <source>
        <strain evidence="12 13">CLA-KB-P133</strain>
    </source>
</reference>
<evidence type="ECO:0000256" key="8">
    <source>
        <dbReference type="ARBA" id="ARBA00022840"/>
    </source>
</evidence>
<sequence>MEVLAFFGAFNPPTIAHINLAREAMDKCHLEKVIFVPSQDSYVRTVQKKSFSFSNKQRLDMLHAIAKNRSWMMVDDEELSCDHQPRTYDTLCSLDQRGYHAHLLMGSDKLKELQTGWKHVPEIVHQFGIVCMSRSHDDARNLIQNDPYLSSLADGIQVVTVDTAYKDISSTKARQLFLILQEPGSHYDEADELTRILPEELHGLRNYL</sequence>
<feature type="domain" description="Cytidyltransferase-like" evidence="11">
    <location>
        <begin position="6"/>
        <end position="175"/>
    </location>
</feature>
<keyword evidence="4" id="KW-0662">Pyridine nucleotide biosynthesis</keyword>
<comment type="pathway">
    <text evidence="2">Cofactor biosynthesis; NAD(+) biosynthesis; deamido-NAD(+) from nicotinate D-ribonucleotide: step 1/1.</text>
</comment>
<comment type="function">
    <text evidence="1">Catalyzes the reversible adenylation of nicotinate mononucleotide (NaMN) to nicotinic acid adenine dinucleotide (NaAD).</text>
</comment>
<keyword evidence="6 12" id="KW-0548">Nucleotidyltransferase</keyword>
<evidence type="ECO:0000256" key="1">
    <source>
        <dbReference type="ARBA" id="ARBA00002324"/>
    </source>
</evidence>
<dbReference type="PANTHER" id="PTHR12039">
    <property type="entry name" value="NICOTINAMIDE MONONUCLEOTIDE ADENYLYLTRANSFERASE"/>
    <property type="match status" value="1"/>
</dbReference>
<dbReference type="Proteomes" id="UP001286174">
    <property type="component" value="Unassembled WGS sequence"/>
</dbReference>
<keyword evidence="5" id="KW-0808">Transferase</keyword>
<keyword evidence="13" id="KW-1185">Reference proteome</keyword>
<dbReference type="GO" id="GO:0000309">
    <property type="term" value="F:nicotinamide-nucleotide adenylyltransferase activity"/>
    <property type="evidence" value="ECO:0007669"/>
    <property type="project" value="TreeGrafter"/>
</dbReference>
<evidence type="ECO:0000256" key="10">
    <source>
        <dbReference type="ARBA" id="ARBA00048721"/>
    </source>
</evidence>
<evidence type="ECO:0000256" key="6">
    <source>
        <dbReference type="ARBA" id="ARBA00022695"/>
    </source>
</evidence>
<dbReference type="InterPro" id="IPR051182">
    <property type="entry name" value="Euk_NMN_adenylyltrnsfrase"/>
</dbReference>